<accession>A0A6M3X6N8</accession>
<protein>
    <submittedName>
        <fullName evidence="1">Uncharacterized protein</fullName>
    </submittedName>
</protein>
<dbReference type="EMBL" id="MT143969">
    <property type="protein sequence ID" value="QJH93348.1"/>
    <property type="molecule type" value="Genomic_DNA"/>
</dbReference>
<sequence length="60" mass="6969">MYEILALIGTAIISYVSYKFGRRWEYTKLVSKLTVDAIADDKITKDEAFNIVKRIQEVLK</sequence>
<dbReference type="AlphaFoldDB" id="A0A6M3X6N8"/>
<reference evidence="1" key="1">
    <citation type="submission" date="2020-03" db="EMBL/GenBank/DDBJ databases">
        <title>The deep terrestrial virosphere.</title>
        <authorList>
            <person name="Holmfeldt K."/>
            <person name="Nilsson E."/>
            <person name="Simone D."/>
            <person name="Lopez-Fernandez M."/>
            <person name="Wu X."/>
            <person name="de Brujin I."/>
            <person name="Lundin D."/>
            <person name="Andersson A."/>
            <person name="Bertilsson S."/>
            <person name="Dopson M."/>
        </authorList>
    </citation>
    <scope>NUCLEOTIDE SEQUENCE</scope>
    <source>
        <strain evidence="1">MM171B04652</strain>
    </source>
</reference>
<gene>
    <name evidence="1" type="ORF">MM171B04652_0003</name>
</gene>
<evidence type="ECO:0000313" key="1">
    <source>
        <dbReference type="EMBL" id="QJH93348.1"/>
    </source>
</evidence>
<name>A0A6M3X6N8_9ZZZZ</name>
<proteinExistence type="predicted"/>
<organism evidence="1">
    <name type="scientific">viral metagenome</name>
    <dbReference type="NCBI Taxonomy" id="1070528"/>
    <lineage>
        <taxon>unclassified sequences</taxon>
        <taxon>metagenomes</taxon>
        <taxon>organismal metagenomes</taxon>
    </lineage>
</organism>